<evidence type="ECO:0000256" key="1">
    <source>
        <dbReference type="SAM" id="Phobius"/>
    </source>
</evidence>
<evidence type="ECO:0000313" key="3">
    <source>
        <dbReference type="EMBL" id="GAW07934.1"/>
    </source>
</evidence>
<reference evidence="3 4" key="2">
    <citation type="submission" date="2017-02" db="EMBL/GenBank/DDBJ databases">
        <title>A genome survey and senescence transcriptome analysis in Lentinula edodes.</title>
        <authorList>
            <person name="Sakamoto Y."/>
            <person name="Nakade K."/>
            <person name="Sato S."/>
            <person name="Yoshida Y."/>
            <person name="Miyazaki K."/>
            <person name="Natsume S."/>
            <person name="Konno N."/>
        </authorList>
    </citation>
    <scope>NUCLEOTIDE SEQUENCE [LARGE SCALE GENOMIC DNA]</scope>
    <source>
        <strain evidence="3 4">NBRC 111202</strain>
    </source>
</reference>
<feature type="transmembrane region" description="Helical" evidence="1">
    <location>
        <begin position="95"/>
        <end position="118"/>
    </location>
</feature>
<feature type="domain" description="DUF6534" evidence="2">
    <location>
        <begin position="179"/>
        <end position="264"/>
    </location>
</feature>
<feature type="transmembrane region" description="Helical" evidence="1">
    <location>
        <begin position="20"/>
        <end position="42"/>
    </location>
</feature>
<dbReference type="EMBL" id="BDGU01000535">
    <property type="protein sequence ID" value="GAW07934.1"/>
    <property type="molecule type" value="Genomic_DNA"/>
</dbReference>
<dbReference type="PANTHER" id="PTHR40465">
    <property type="entry name" value="CHROMOSOME 1, WHOLE GENOME SHOTGUN SEQUENCE"/>
    <property type="match status" value="1"/>
</dbReference>
<keyword evidence="4" id="KW-1185">Reference proteome</keyword>
<evidence type="ECO:0000259" key="2">
    <source>
        <dbReference type="Pfam" id="PF20152"/>
    </source>
</evidence>
<feature type="transmembrane region" description="Helical" evidence="1">
    <location>
        <begin position="130"/>
        <end position="155"/>
    </location>
</feature>
<gene>
    <name evidence="3" type="ORF">LENED_009963</name>
</gene>
<feature type="transmembrane region" description="Helical" evidence="1">
    <location>
        <begin position="167"/>
        <end position="193"/>
    </location>
</feature>
<evidence type="ECO:0000313" key="4">
    <source>
        <dbReference type="Proteomes" id="UP000188533"/>
    </source>
</evidence>
<feature type="transmembrane region" description="Helical" evidence="1">
    <location>
        <begin position="214"/>
        <end position="234"/>
    </location>
</feature>
<dbReference type="Proteomes" id="UP000188533">
    <property type="component" value="Unassembled WGS sequence"/>
</dbReference>
<organism evidence="3 4">
    <name type="scientific">Lentinula edodes</name>
    <name type="common">Shiitake mushroom</name>
    <name type="synonym">Lentinus edodes</name>
    <dbReference type="NCBI Taxonomy" id="5353"/>
    <lineage>
        <taxon>Eukaryota</taxon>
        <taxon>Fungi</taxon>
        <taxon>Dikarya</taxon>
        <taxon>Basidiomycota</taxon>
        <taxon>Agaricomycotina</taxon>
        <taxon>Agaricomycetes</taxon>
        <taxon>Agaricomycetidae</taxon>
        <taxon>Agaricales</taxon>
        <taxon>Marasmiineae</taxon>
        <taxon>Omphalotaceae</taxon>
        <taxon>Lentinula</taxon>
    </lineage>
</organism>
<name>A0A1Q3ELE8_LENED</name>
<feature type="transmembrane region" description="Helical" evidence="1">
    <location>
        <begin position="240"/>
        <end position="260"/>
    </location>
</feature>
<dbReference type="InterPro" id="IPR045339">
    <property type="entry name" value="DUF6534"/>
</dbReference>
<protein>
    <recommendedName>
        <fullName evidence="2">DUF6534 domain-containing protein</fullName>
    </recommendedName>
</protein>
<keyword evidence="1" id="KW-0472">Membrane</keyword>
<dbReference type="PANTHER" id="PTHR40465:SF1">
    <property type="entry name" value="DUF6534 DOMAIN-CONTAINING PROTEIN"/>
    <property type="match status" value="1"/>
</dbReference>
<dbReference type="AlphaFoldDB" id="A0A1Q3ELE8"/>
<proteinExistence type="predicted"/>
<dbReference type="Pfam" id="PF20152">
    <property type="entry name" value="DUF6534"/>
    <property type="match status" value="1"/>
</dbReference>
<keyword evidence="1" id="KW-1133">Transmembrane helix</keyword>
<reference evidence="3 4" key="1">
    <citation type="submission" date="2016-08" db="EMBL/GenBank/DDBJ databases">
        <authorList>
            <consortium name="Lentinula edodes genome sequencing consortium"/>
            <person name="Sakamoto Y."/>
            <person name="Nakade K."/>
            <person name="Sato S."/>
            <person name="Yoshida Y."/>
            <person name="Miyazaki K."/>
            <person name="Natsume S."/>
            <person name="Konno N."/>
        </authorList>
    </citation>
    <scope>NUCLEOTIDE SEQUENCE [LARGE SCALE GENOMIC DNA]</scope>
    <source>
        <strain evidence="3 4">NBRC 111202</strain>
    </source>
</reference>
<feature type="transmembrane region" description="Helical" evidence="1">
    <location>
        <begin position="54"/>
        <end position="75"/>
    </location>
</feature>
<comment type="caution">
    <text evidence="3">The sequence shown here is derived from an EMBL/GenBank/DDBJ whole genome shotgun (WGS) entry which is preliminary data.</text>
</comment>
<keyword evidence="1" id="KW-0812">Transmembrane</keyword>
<sequence>MTSNSADTSAGIDMSGIFAPFFWGFFVSIFLGGITIVQAYMYFPHPSDRMCVQVIAAIMLILDLISSALVAQSLYYYLIPHFGSLAPLQFITPELSAECLISGILTFISQMYFVYQIYSVRRVGILASTVIGVLTLFAVLTFVGGIGCVATMYVFAYGVLADRNEDFAIFFGLAKGFGAVTDIMATLAMCTFLSNAKTGIRQTDNLIKSLIQYVVERGGVVTLIQTLLLITFYAAPTKLYWLAFHINVTKLYANTFFCMLNARKGLWEKHAANNRATAMVSSIVTNGIEFRSTRSEGISTFGRSYALTPIDDQKSYPDIIDMPTITKTVIVSTA</sequence>
<accession>A0A1Q3ELE8</accession>